<dbReference type="Pfam" id="PF13855">
    <property type="entry name" value="LRR_8"/>
    <property type="match status" value="3"/>
</dbReference>
<sequence length="275" mass="31257">MPNLLSSIGILVRLKELDLSNCGLEQIDKITFHKLRLLKILDMSQNYLTDLPNSLFHKSNITKLNLSYNRYEELPYALFSRGPEVLSILNVTVEEPLWNLETLEASQVNITTLLPQDLEFAPNLLTLRMSGSNIVEVLPGTLKNLSSLNLLDLSQNQLLEFPKERLKGLLSLKTLNLSHNALSELDHFPPSMINLKTVDISRNMITELKSGTFKEAKFLDNLHLEENAISKLHSKSFAGLHKLKFLDLSYNNLEEMNPKVLLPVERRISDLKLMG</sequence>
<dbReference type="PRINTS" id="PR00019">
    <property type="entry name" value="LEURICHRPT"/>
</dbReference>
<reference evidence="3 4" key="1">
    <citation type="journal article" date="2019" name="PLoS Biol.">
        <title>Sex chromosomes control vertical transmission of feminizing Wolbachia symbionts in an isopod.</title>
        <authorList>
            <person name="Becking T."/>
            <person name="Chebbi M.A."/>
            <person name="Giraud I."/>
            <person name="Moumen B."/>
            <person name="Laverre T."/>
            <person name="Caubet Y."/>
            <person name="Peccoud J."/>
            <person name="Gilbert C."/>
            <person name="Cordaux R."/>
        </authorList>
    </citation>
    <scope>NUCLEOTIDE SEQUENCE [LARGE SCALE GENOMIC DNA]</scope>
    <source>
        <strain evidence="3">ANa2</strain>
        <tissue evidence="3">Whole body excluding digestive tract and cuticle</tissue>
    </source>
</reference>
<evidence type="ECO:0000313" key="3">
    <source>
        <dbReference type="EMBL" id="KAB7505600.1"/>
    </source>
</evidence>
<evidence type="ECO:0000313" key="4">
    <source>
        <dbReference type="Proteomes" id="UP000326759"/>
    </source>
</evidence>
<dbReference type="Gene3D" id="3.80.10.10">
    <property type="entry name" value="Ribonuclease Inhibitor"/>
    <property type="match status" value="3"/>
</dbReference>
<comment type="caution">
    <text evidence="3">The sequence shown here is derived from an EMBL/GenBank/DDBJ whole genome shotgun (WGS) entry which is preliminary data.</text>
</comment>
<dbReference type="PANTHER" id="PTHR45712">
    <property type="entry name" value="AGAP008170-PA"/>
    <property type="match status" value="1"/>
</dbReference>
<dbReference type="SUPFAM" id="SSF52058">
    <property type="entry name" value="L domain-like"/>
    <property type="match status" value="1"/>
</dbReference>
<dbReference type="EMBL" id="SEYY01001183">
    <property type="protein sequence ID" value="KAB7505600.1"/>
    <property type="molecule type" value="Genomic_DNA"/>
</dbReference>
<dbReference type="PANTHER" id="PTHR45712:SF22">
    <property type="entry name" value="INSULIN-LIKE GROWTH FACTOR-BINDING PROTEIN COMPLEX ACID LABILE SUBUNIT"/>
    <property type="match status" value="1"/>
</dbReference>
<proteinExistence type="predicted"/>
<dbReference type="InterPro" id="IPR032675">
    <property type="entry name" value="LRR_dom_sf"/>
</dbReference>
<dbReference type="OrthoDB" id="10027416at2759"/>
<keyword evidence="2" id="KW-0677">Repeat</keyword>
<dbReference type="AlphaFoldDB" id="A0A5N5TJ75"/>
<keyword evidence="1" id="KW-0433">Leucine-rich repeat</keyword>
<dbReference type="PROSITE" id="PS51450">
    <property type="entry name" value="LRR"/>
    <property type="match status" value="4"/>
</dbReference>
<accession>A0A5N5TJ75</accession>
<protein>
    <submittedName>
        <fullName evidence="3">Insulin-like growth factor-binding protein complex acid labile subunit</fullName>
    </submittedName>
</protein>
<name>A0A5N5TJ75_9CRUS</name>
<keyword evidence="4" id="KW-1185">Reference proteome</keyword>
<feature type="non-terminal residue" evidence="3">
    <location>
        <position position="275"/>
    </location>
</feature>
<dbReference type="InterPro" id="IPR001611">
    <property type="entry name" value="Leu-rich_rpt"/>
</dbReference>
<gene>
    <name evidence="3" type="primary">Igfals</name>
    <name evidence="3" type="ORF">Anas_02755</name>
</gene>
<dbReference type="InterPro" id="IPR050333">
    <property type="entry name" value="SLRP"/>
</dbReference>
<dbReference type="Proteomes" id="UP000326759">
    <property type="component" value="Unassembled WGS sequence"/>
</dbReference>
<dbReference type="InterPro" id="IPR003591">
    <property type="entry name" value="Leu-rich_rpt_typical-subtyp"/>
</dbReference>
<evidence type="ECO:0000256" key="2">
    <source>
        <dbReference type="ARBA" id="ARBA00022737"/>
    </source>
</evidence>
<evidence type="ECO:0000256" key="1">
    <source>
        <dbReference type="ARBA" id="ARBA00022614"/>
    </source>
</evidence>
<organism evidence="3 4">
    <name type="scientific">Armadillidium nasatum</name>
    <dbReference type="NCBI Taxonomy" id="96803"/>
    <lineage>
        <taxon>Eukaryota</taxon>
        <taxon>Metazoa</taxon>
        <taxon>Ecdysozoa</taxon>
        <taxon>Arthropoda</taxon>
        <taxon>Crustacea</taxon>
        <taxon>Multicrustacea</taxon>
        <taxon>Malacostraca</taxon>
        <taxon>Eumalacostraca</taxon>
        <taxon>Peracarida</taxon>
        <taxon>Isopoda</taxon>
        <taxon>Oniscidea</taxon>
        <taxon>Crinocheta</taxon>
        <taxon>Armadillidiidae</taxon>
        <taxon>Armadillidium</taxon>
    </lineage>
</organism>
<dbReference type="SMART" id="SM00369">
    <property type="entry name" value="LRR_TYP"/>
    <property type="match status" value="8"/>
</dbReference>